<dbReference type="PANTHER" id="PTHR21663:SF0">
    <property type="entry name" value="HEAT REPEAT-CONTAINING PROTEIN 5B"/>
    <property type="match status" value="1"/>
</dbReference>
<dbReference type="GO" id="GO:0016020">
    <property type="term" value="C:membrane"/>
    <property type="evidence" value="ECO:0007669"/>
    <property type="project" value="TreeGrafter"/>
</dbReference>
<organism evidence="4 5">
    <name type="scientific">Exophiala bonariae</name>
    <dbReference type="NCBI Taxonomy" id="1690606"/>
    <lineage>
        <taxon>Eukaryota</taxon>
        <taxon>Fungi</taxon>
        <taxon>Dikarya</taxon>
        <taxon>Ascomycota</taxon>
        <taxon>Pezizomycotina</taxon>
        <taxon>Eurotiomycetes</taxon>
        <taxon>Chaetothyriomycetidae</taxon>
        <taxon>Chaetothyriales</taxon>
        <taxon>Herpotrichiellaceae</taxon>
        <taxon>Exophiala</taxon>
    </lineage>
</organism>
<dbReference type="GO" id="GO:0006897">
    <property type="term" value="P:endocytosis"/>
    <property type="evidence" value="ECO:0007669"/>
    <property type="project" value="TreeGrafter"/>
</dbReference>
<accession>A0AAV9NRP4</accession>
<evidence type="ECO:0000256" key="2">
    <source>
        <dbReference type="SAM" id="MobiDB-lite"/>
    </source>
</evidence>
<feature type="domain" description="LAA1-like C-terminal TPR repeats" evidence="3">
    <location>
        <begin position="1846"/>
        <end position="2020"/>
    </location>
</feature>
<sequence>MASPPPPAPQPAPATNGTPEVQLDVAKLHALPTEQQDLYLLTFVSELQKHVEQLSTDALPVHQASIKKEIIKIVGLGAPVPSRVVRNTLGSILADLFGRGTRSLLYETINELVAMLNTGKPDKDQSSKHAAVVCLGETFRAAGDSAISLSGLVVATLLKLLKTSHTGLRGRVFRAISGVVKGITTSLDEHVARDIWKQARNAAASEKSSFVQRCACVCLRDLLGETAYFNNSSDFDHLKTAIWKASDSAVPSVRHAAAFALAEALRQAYSDGKGTDVPVIRKPKKSKKPGADLDEELPNERPGSPNPNSAKSVVRLSFSLNEMLRVLSTQYCKAATTNRARACIAMCYKYLLRMLPRKLLEENYGSLAVRMYADLLNHPTIHFNRYRMLLTRKLVQGILSSVTSLLTENAQINAARFIINEVLKNYPQVMPERREPSKRIIAGALTTLTDLLERLGPAASIFQDSCREALFQVVQHPSYTVQSHVSHCFRAFVLGCPSQLFRSIEHALGEVQKEFQASDGKPPHRKSLGYAMSIAVMTSSARQRPLYGSTRIYSSIFTFATDLLKSSAAAELRTSANQVQVAWTLIGGLMSLGPSFVKVHQNQLMLLWRNALPPPLTHENAAKRGHLELSFLSHVRECALSALLMFLTSCSSLVTTDGSKRISTMLQNTIQFLESLPATREAEDLSHRLVPALQLQDFAIILRRRVLQSFTALIGLKHLDQSEVVSQSDLIGLTMRTFTDPERPVLKSLETSLASAASNFEGLYSTGDNWSFGVSSLVENVDTYLHLQSRAQTEVVRSTEQEVDFPDKIVSASGLPAIEHDPVLLCRHDAAVDDAEISSPATSCVNLAIRLFAISFPLQSPRIQESTVEQLITTVSQPLQREPGRKAAMQVNSALALLCGFAVANNETPFVAGKLNVVATGGVIVELLGKYVCAADSVLRHIAARAIGRLCNLAGTQFTNKEVKVLIDTIVANRDPNARAGCALALGYIHSEVGAMAASLHIKSIVGVLLSLCSDGHTTVHFWALKGLVQVAESAGLAFSTYATNTLGLLAQLYSNDTHNEESASVATSNLELELFSPLALGECIDSIINVLGPDLQDVSKARNLILILIGYLQQEAYVQLRAESFQCLRHLSLYAPAHIQFSKYVQDLQINLASEEGLLQLTAVQGLGELMKRNSAEVARVATSKLSDDLWTRLDDSTNDVAVQAMLQNWMQQTILTNPAEWIEKCQTILSRTRAKTEAPSKTATVTAKTAMPDLADDEVAGFAAAVQGESSDPAPEGQEFLRWQTRDFAMQLLSESMNIIQAAMLSEEVIHAEEVLQSKVAEVIRVAFSASTANVVQLRIWGLRIIDQILKLFGKTPDPDFLEASLLEQYQAQISSALTPAFAADSSPELAAEAIGVCATFVATGIVTNADRMGRIFKVLSMGVENLTQPTPEPSIGDLKDLSPNAQAMLKMSILSGWANLQLASGEQPYLDEILQPFIPKLAPLWLTSLQEFAGLRFEPEISDTLGGEVAGGNLDERYASFNREVRLKFYEQNWLSIVDAIAVLVERDSESVFSALDNKRISSLDGQTDTSAPSGRDMSFREEPVAFFFILFGLAFEALVTQAREDPSQVLSILQALRKILTPAVSGHAIYEEAVFNETTDTLDRLAMTSTRETQSVLVEIARNLSLDHLTAKSQNRDDKLSDDIEQLFELTRIIILVLTGLIPTLEDPPGQASRRLGEEGMALVELSFKALVDAAEVFPAIIRADLHACIIHSYCTMLATGICQDEVLPRIMPIFKSFLQDVGHANPGEAGSRLIRGCLHRMLATLTVAQRRENDSAITCAKNTLLSMTILITTASELIPANDNLVRQFLSELLDCLQDVGLAKIAAGCIRSLLLAKPKSPCEELIARTLWMQLIPFIADEERDDPENVKPALTQSLVASVTTIQTRGRFAATSILVPVLLLRATHRSSPPGAAAGNDNNRSVENSRKESATRLLELVAADQLAFKVTVGLLNEEQRVDLESLLRAAGVGKRQKAEDNAEGADADARPAIQLRMDFD</sequence>
<dbReference type="SUPFAM" id="SSF48371">
    <property type="entry name" value="ARM repeat"/>
    <property type="match status" value="2"/>
</dbReference>
<dbReference type="InterPro" id="IPR011989">
    <property type="entry name" value="ARM-like"/>
</dbReference>
<dbReference type="GO" id="GO:0008104">
    <property type="term" value="P:intracellular protein localization"/>
    <property type="evidence" value="ECO:0007669"/>
    <property type="project" value="TreeGrafter"/>
</dbReference>
<comment type="caution">
    <text evidence="4">The sequence shown here is derived from an EMBL/GenBank/DDBJ whole genome shotgun (WGS) entry which is preliminary data.</text>
</comment>
<dbReference type="GO" id="GO:0030139">
    <property type="term" value="C:endocytic vesicle"/>
    <property type="evidence" value="ECO:0007669"/>
    <property type="project" value="TreeGrafter"/>
</dbReference>
<evidence type="ECO:0000313" key="5">
    <source>
        <dbReference type="Proteomes" id="UP001358417"/>
    </source>
</evidence>
<dbReference type="Pfam" id="PF25808">
    <property type="entry name" value="TPR_LAA1_C"/>
    <property type="match status" value="1"/>
</dbReference>
<dbReference type="InterPro" id="IPR016024">
    <property type="entry name" value="ARM-type_fold"/>
</dbReference>
<dbReference type="InterPro" id="IPR046837">
    <property type="entry name" value="Laa1/Sip1/HEATR5-like_HEAT"/>
</dbReference>
<dbReference type="EMBL" id="JAVRRD010000001">
    <property type="protein sequence ID" value="KAK5064974.1"/>
    <property type="molecule type" value="Genomic_DNA"/>
</dbReference>
<feature type="region of interest" description="Disordered" evidence="2">
    <location>
        <begin position="1952"/>
        <end position="1971"/>
    </location>
</feature>
<protein>
    <recommendedName>
        <fullName evidence="3">LAA1-like C-terminal TPR repeats domain-containing protein</fullName>
    </recommendedName>
</protein>
<dbReference type="RefSeq" id="XP_064712298.1">
    <property type="nucleotide sequence ID" value="XM_064844438.1"/>
</dbReference>
<evidence type="ECO:0000259" key="3">
    <source>
        <dbReference type="Pfam" id="PF25808"/>
    </source>
</evidence>
<dbReference type="InterPro" id="IPR040108">
    <property type="entry name" value="Laa1/Sip1/HEATR5"/>
</dbReference>
<evidence type="ECO:0000256" key="1">
    <source>
        <dbReference type="ARBA" id="ARBA00008304"/>
    </source>
</evidence>
<gene>
    <name evidence="4" type="ORF">LTR84_000809</name>
</gene>
<dbReference type="Proteomes" id="UP001358417">
    <property type="component" value="Unassembled WGS sequence"/>
</dbReference>
<keyword evidence="5" id="KW-1185">Reference proteome</keyword>
<dbReference type="Pfam" id="PF25468">
    <property type="entry name" value="HEAT_HEATR5A"/>
    <property type="match status" value="1"/>
</dbReference>
<dbReference type="Gene3D" id="1.25.10.10">
    <property type="entry name" value="Leucine-rich Repeat Variant"/>
    <property type="match status" value="3"/>
</dbReference>
<evidence type="ECO:0000313" key="4">
    <source>
        <dbReference type="EMBL" id="KAK5064974.1"/>
    </source>
</evidence>
<name>A0AAV9NRP4_9EURO</name>
<dbReference type="PANTHER" id="PTHR21663">
    <property type="entry name" value="HYPOTHETICAL HEAT DOMAIN-CONTAINING"/>
    <property type="match status" value="1"/>
</dbReference>
<proteinExistence type="inferred from homology"/>
<feature type="region of interest" description="Disordered" evidence="2">
    <location>
        <begin position="276"/>
        <end position="310"/>
    </location>
</feature>
<comment type="similarity">
    <text evidence="1">Belongs to the HEATR5 family.</text>
</comment>
<dbReference type="InterPro" id="IPR057981">
    <property type="entry name" value="TPR_LAA1-like_C"/>
</dbReference>
<dbReference type="GO" id="GO:0005829">
    <property type="term" value="C:cytosol"/>
    <property type="evidence" value="ECO:0007669"/>
    <property type="project" value="GOC"/>
</dbReference>
<dbReference type="GO" id="GO:0005794">
    <property type="term" value="C:Golgi apparatus"/>
    <property type="evidence" value="ECO:0007669"/>
    <property type="project" value="TreeGrafter"/>
</dbReference>
<reference evidence="4 5" key="1">
    <citation type="submission" date="2023-08" db="EMBL/GenBank/DDBJ databases">
        <title>Black Yeasts Isolated from many extreme environments.</title>
        <authorList>
            <person name="Coleine C."/>
            <person name="Stajich J.E."/>
            <person name="Selbmann L."/>
        </authorList>
    </citation>
    <scope>NUCLEOTIDE SEQUENCE [LARGE SCALE GENOMIC DNA]</scope>
    <source>
        <strain evidence="4 5">CCFEE 5792</strain>
    </source>
</reference>
<dbReference type="GeneID" id="89969031"/>
<dbReference type="GO" id="GO:0042147">
    <property type="term" value="P:retrograde transport, endosome to Golgi"/>
    <property type="evidence" value="ECO:0007669"/>
    <property type="project" value="TreeGrafter"/>
</dbReference>
<dbReference type="Pfam" id="PF20210">
    <property type="entry name" value="Laa1_Sip1_HTR5"/>
    <property type="match status" value="1"/>
</dbReference>